<organism evidence="6 7">
    <name type="scientific">Pseudochrobactrum asaccharolyticum</name>
    <dbReference type="NCBI Taxonomy" id="354351"/>
    <lineage>
        <taxon>Bacteria</taxon>
        <taxon>Pseudomonadati</taxon>
        <taxon>Pseudomonadota</taxon>
        <taxon>Alphaproteobacteria</taxon>
        <taxon>Hyphomicrobiales</taxon>
        <taxon>Brucellaceae</taxon>
        <taxon>Pseudochrobactrum</taxon>
    </lineage>
</organism>
<dbReference type="SUPFAM" id="SSF47648">
    <property type="entry name" value="Nucleoside phosphorylase/phosphoribosyltransferase N-terminal domain"/>
    <property type="match status" value="1"/>
</dbReference>
<keyword evidence="7" id="KW-1185">Reference proteome</keyword>
<dbReference type="GO" id="GO:0005829">
    <property type="term" value="C:cytosol"/>
    <property type="evidence" value="ECO:0007669"/>
    <property type="project" value="TreeGrafter"/>
</dbReference>
<comment type="catalytic activity">
    <reaction evidence="3 4">
        <text>thymidine + phosphate = 2-deoxy-alpha-D-ribose 1-phosphate + thymine</text>
        <dbReference type="Rhea" id="RHEA:16037"/>
        <dbReference type="ChEBI" id="CHEBI:17748"/>
        <dbReference type="ChEBI" id="CHEBI:17821"/>
        <dbReference type="ChEBI" id="CHEBI:43474"/>
        <dbReference type="ChEBI" id="CHEBI:57259"/>
        <dbReference type="EC" id="2.4.2.4"/>
    </reaction>
</comment>
<dbReference type="SUPFAM" id="SSF54680">
    <property type="entry name" value="Pyrimidine nucleoside phosphorylase C-terminal domain"/>
    <property type="match status" value="1"/>
</dbReference>
<dbReference type="EC" id="2.4.2.4" evidence="4"/>
<dbReference type="OrthoDB" id="341217at2"/>
<dbReference type="InterPro" id="IPR035902">
    <property type="entry name" value="Nuc_phospho_transferase"/>
</dbReference>
<dbReference type="InterPro" id="IPR036320">
    <property type="entry name" value="Glycosyl_Trfase_fam3_N_dom_sf"/>
</dbReference>
<sequence length="506" mass="53520">MSSVICDHPPLKAKRLGLFTHDQAVVIMRTDCPACHSAGLSSRSHVQVYAGDRSVYAELLQIDSDLLALDTIGLSQTAWDLLGVEEGDPVEVTHPPALTSLSHIRSRIYGNRFDYNGLSAIIDDVVARRYTDVHLAAFLTASATPPLDTQETIYLTKAMIGAGERLNWNKDIVLDKHCVGGLPGNRTTPLVVAIVTAHGLTMPKTSSRAITSPAGTADTMETMTPVNLELGKLKQVVKEQGGCMAWGGAVQLSPADDVFIRIERDLDIDTEGQLVASVLSKKVAAGSTHVVIDIPVGPTAKIRSIEAADKLAKLLTTVGKEFGLTVACLYTDGSQPVGNGIGPALEALDVLAVLRNEDGAPQDLRERAAVLAGAALEIGGAAEKGQGTALALATIADGRAWAKFRDICIAQGGLKIPEIAPHFYTVTAPADGIVHNIDNRNLARVAKLAGAPRSTGAGIRMEVRLGDHVRKGQSLFTIYAAAPGELTYAVEFANEAETLVDLQLTV</sequence>
<dbReference type="Gene3D" id="1.20.970.50">
    <property type="match status" value="1"/>
</dbReference>
<name>A0A366DZW4_9HYPH</name>
<dbReference type="NCBIfam" id="TIGR02645">
    <property type="entry name" value="ARCH_P_rylase"/>
    <property type="match status" value="1"/>
</dbReference>
<dbReference type="EMBL" id="QNRH01000003">
    <property type="protein sequence ID" value="RBO95651.1"/>
    <property type="molecule type" value="Genomic_DNA"/>
</dbReference>
<comment type="similarity">
    <text evidence="4">Belongs to the thymidine/pyrimidine-nucleoside phosphorylase family. Type 2 subfamily.</text>
</comment>
<dbReference type="InterPro" id="IPR017872">
    <property type="entry name" value="Pyrmidine_PPase_CS"/>
</dbReference>
<reference evidence="6 7" key="1">
    <citation type="submission" date="2018-06" db="EMBL/GenBank/DDBJ databases">
        <title>Genomic Encyclopedia of Type Strains, Phase IV (KMG-IV): sequencing the most valuable type-strain genomes for metagenomic binning, comparative biology and taxonomic classification.</title>
        <authorList>
            <person name="Goeker M."/>
        </authorList>
    </citation>
    <scope>NUCLEOTIDE SEQUENCE [LARGE SCALE GENOMIC DNA]</scope>
    <source>
        <strain evidence="6 7">DSM 25619</strain>
    </source>
</reference>
<dbReference type="PANTHER" id="PTHR10515:SF0">
    <property type="entry name" value="THYMIDINE PHOSPHORYLASE"/>
    <property type="match status" value="1"/>
</dbReference>
<dbReference type="PANTHER" id="PTHR10515">
    <property type="entry name" value="THYMIDINE PHOSPHORYLASE"/>
    <property type="match status" value="1"/>
</dbReference>
<dbReference type="GO" id="GO:0006206">
    <property type="term" value="P:pyrimidine nucleobase metabolic process"/>
    <property type="evidence" value="ECO:0007669"/>
    <property type="project" value="InterPro"/>
</dbReference>
<dbReference type="NCBIfam" id="NF003338">
    <property type="entry name" value="PRK04350.1"/>
    <property type="match status" value="1"/>
</dbReference>
<feature type="domain" description="Pyrimidine nucleoside phosphorylase C-terminal" evidence="5">
    <location>
        <begin position="433"/>
        <end position="500"/>
    </location>
</feature>
<evidence type="ECO:0000259" key="5">
    <source>
        <dbReference type="SMART" id="SM00941"/>
    </source>
</evidence>
<evidence type="ECO:0000256" key="1">
    <source>
        <dbReference type="ARBA" id="ARBA00022676"/>
    </source>
</evidence>
<evidence type="ECO:0000256" key="2">
    <source>
        <dbReference type="ARBA" id="ARBA00022679"/>
    </source>
</evidence>
<evidence type="ECO:0000313" key="7">
    <source>
        <dbReference type="Proteomes" id="UP000252893"/>
    </source>
</evidence>
<dbReference type="InterPro" id="IPR013466">
    <property type="entry name" value="Thymidine/AMP_Pase"/>
</dbReference>
<dbReference type="Gene3D" id="3.90.1170.30">
    <property type="entry name" value="Pyrimidine nucleoside phosphorylase-like, C-terminal domain"/>
    <property type="match status" value="1"/>
</dbReference>
<dbReference type="Pfam" id="PF07831">
    <property type="entry name" value="PYNP_C"/>
    <property type="match status" value="1"/>
</dbReference>
<dbReference type="PROSITE" id="PS00647">
    <property type="entry name" value="THYMID_PHOSPHORYLASE"/>
    <property type="match status" value="1"/>
</dbReference>
<accession>A0A366DZW4</accession>
<dbReference type="Proteomes" id="UP000252893">
    <property type="component" value="Unassembled WGS sequence"/>
</dbReference>
<dbReference type="Pfam" id="PF02885">
    <property type="entry name" value="Glycos_trans_3N"/>
    <property type="match status" value="1"/>
</dbReference>
<dbReference type="SMART" id="SM00941">
    <property type="entry name" value="PYNP_C"/>
    <property type="match status" value="1"/>
</dbReference>
<dbReference type="HAMAP" id="MF_00703">
    <property type="entry name" value="Thymid_phosp_2"/>
    <property type="match status" value="1"/>
</dbReference>
<dbReference type="InterPro" id="IPR017459">
    <property type="entry name" value="Glycosyl_Trfase_fam3_N_dom"/>
</dbReference>
<dbReference type="GO" id="GO:0006213">
    <property type="term" value="P:pyrimidine nucleoside metabolic process"/>
    <property type="evidence" value="ECO:0007669"/>
    <property type="project" value="InterPro"/>
</dbReference>
<dbReference type="Pfam" id="PF00591">
    <property type="entry name" value="Glycos_transf_3"/>
    <property type="match status" value="1"/>
</dbReference>
<evidence type="ECO:0000256" key="4">
    <source>
        <dbReference type="HAMAP-Rule" id="MF_00703"/>
    </source>
</evidence>
<dbReference type="GO" id="GO:0009032">
    <property type="term" value="F:thymidine phosphorylase activity"/>
    <property type="evidence" value="ECO:0007669"/>
    <property type="project" value="UniProtKB-UniRule"/>
</dbReference>
<dbReference type="GO" id="GO:0004645">
    <property type="term" value="F:1,4-alpha-oligoglucan phosphorylase activity"/>
    <property type="evidence" value="ECO:0007669"/>
    <property type="project" value="InterPro"/>
</dbReference>
<dbReference type="InterPro" id="IPR000312">
    <property type="entry name" value="Glycosyl_Trfase_fam3"/>
</dbReference>
<dbReference type="AlphaFoldDB" id="A0A366DZW4"/>
<dbReference type="SUPFAM" id="SSF52418">
    <property type="entry name" value="Nucleoside phosphorylase/phosphoribosyltransferase catalytic domain"/>
    <property type="match status" value="1"/>
</dbReference>
<comment type="caution">
    <text evidence="6">The sequence shown here is derived from an EMBL/GenBank/DDBJ whole genome shotgun (WGS) entry which is preliminary data.</text>
</comment>
<dbReference type="InterPro" id="IPR000053">
    <property type="entry name" value="Thymidine/pyrmidine_PPase"/>
</dbReference>
<dbReference type="RefSeq" id="WP_113944183.1">
    <property type="nucleotide sequence ID" value="NZ_JBHEEG010000004.1"/>
</dbReference>
<dbReference type="InterPro" id="IPR028579">
    <property type="entry name" value="Thym_Pase_Put"/>
</dbReference>
<protein>
    <recommendedName>
        <fullName evidence="4">Putative thymidine phosphorylase</fullName>
        <ecNumber evidence="4">2.4.2.4</ecNumber>
    </recommendedName>
    <alternativeName>
        <fullName evidence="4">TdRPase</fullName>
    </alternativeName>
</protein>
<evidence type="ECO:0000313" key="6">
    <source>
        <dbReference type="EMBL" id="RBO95651.1"/>
    </source>
</evidence>
<keyword evidence="2 4" id="KW-0808">Transferase</keyword>
<dbReference type="InterPro" id="IPR013102">
    <property type="entry name" value="PYNP_C"/>
</dbReference>
<proteinExistence type="inferred from homology"/>
<dbReference type="InterPro" id="IPR036566">
    <property type="entry name" value="PYNP-like_C_sf"/>
</dbReference>
<dbReference type="Gene3D" id="3.40.1030.10">
    <property type="entry name" value="Nucleoside phosphorylase/phosphoribosyltransferase catalytic domain"/>
    <property type="match status" value="1"/>
</dbReference>
<evidence type="ECO:0000256" key="3">
    <source>
        <dbReference type="ARBA" id="ARBA00048550"/>
    </source>
</evidence>
<keyword evidence="1 4" id="KW-0328">Glycosyltransferase</keyword>
<gene>
    <name evidence="6" type="ORF">DFR47_103215</name>
</gene>